<dbReference type="RefSeq" id="WP_114380475.1">
    <property type="nucleotide sequence ID" value="NZ_QPJD01000007.1"/>
</dbReference>
<dbReference type="SUPFAM" id="SSF51735">
    <property type="entry name" value="NAD(P)-binding Rossmann-fold domains"/>
    <property type="match status" value="1"/>
</dbReference>
<evidence type="ECO:0000313" key="4">
    <source>
        <dbReference type="Proteomes" id="UP000252415"/>
    </source>
</evidence>
<evidence type="ECO:0000313" key="3">
    <source>
        <dbReference type="EMBL" id="RCW48075.1"/>
    </source>
</evidence>
<dbReference type="InterPro" id="IPR036291">
    <property type="entry name" value="NAD(P)-bd_dom_sf"/>
</dbReference>
<comment type="caution">
    <text evidence="3">The sequence shown here is derived from an EMBL/GenBank/DDBJ whole genome shotgun (WGS) entry which is preliminary data.</text>
</comment>
<dbReference type="OrthoDB" id="9803333at2"/>
<dbReference type="Gene3D" id="3.40.50.720">
    <property type="entry name" value="NAD(P)-binding Rossmann-like Domain"/>
    <property type="match status" value="1"/>
</dbReference>
<dbReference type="Pfam" id="PF13561">
    <property type="entry name" value="adh_short_C2"/>
    <property type="match status" value="1"/>
</dbReference>
<dbReference type="PANTHER" id="PTHR43669:SF3">
    <property type="entry name" value="ALCOHOL DEHYDROGENASE, PUTATIVE (AFU_ORTHOLOGUE AFUA_3G03445)-RELATED"/>
    <property type="match status" value="1"/>
</dbReference>
<name>A0A368W2N1_9BACL</name>
<dbReference type="InterPro" id="IPR002347">
    <property type="entry name" value="SDR_fam"/>
</dbReference>
<dbReference type="PANTHER" id="PTHR43669">
    <property type="entry name" value="5-KETO-D-GLUCONATE 5-REDUCTASE"/>
    <property type="match status" value="1"/>
</dbReference>
<dbReference type="GO" id="GO:0016491">
    <property type="term" value="F:oxidoreductase activity"/>
    <property type="evidence" value="ECO:0007669"/>
    <property type="project" value="UniProtKB-KW"/>
</dbReference>
<accession>A0A368W2N1</accession>
<dbReference type="CDD" id="cd05233">
    <property type="entry name" value="SDR_c"/>
    <property type="match status" value="1"/>
</dbReference>
<comment type="similarity">
    <text evidence="1">Belongs to the short-chain dehydrogenases/reductases (SDR) family.</text>
</comment>
<gene>
    <name evidence="3" type="ORF">DFP97_107277</name>
</gene>
<dbReference type="AlphaFoldDB" id="A0A368W2N1"/>
<proteinExistence type="inferred from homology"/>
<keyword evidence="2" id="KW-0560">Oxidoreductase</keyword>
<evidence type="ECO:0000256" key="1">
    <source>
        <dbReference type="ARBA" id="ARBA00006484"/>
    </source>
</evidence>
<sequence length="239" mass="26045">MNSLFGKTIVVAGATGGIGEGVTKRLLQHGAKVVALGRNEDKLEQLRVYLSSSVDTNNLITLQVNLDQGQEGSREVYDKLKERFGYLDGAVVAIGTWGEANRRLIDVSDELWEQAIQDNLTSHFRTLRTLVPLLKTDGALIHLSGLSADSPYPGAGLIGLTNAAKKSLVLTMAAEQDSNGPRIYELIIGPIRTRERVARGVARANWYDPEDLGGFMSELIQGDTEAAQKPLHYMIQRGS</sequence>
<dbReference type="Proteomes" id="UP000252415">
    <property type="component" value="Unassembled WGS sequence"/>
</dbReference>
<organism evidence="3 4">
    <name type="scientific">Paenibacillus prosopidis</name>
    <dbReference type="NCBI Taxonomy" id="630520"/>
    <lineage>
        <taxon>Bacteria</taxon>
        <taxon>Bacillati</taxon>
        <taxon>Bacillota</taxon>
        <taxon>Bacilli</taxon>
        <taxon>Bacillales</taxon>
        <taxon>Paenibacillaceae</taxon>
        <taxon>Paenibacillus</taxon>
    </lineage>
</organism>
<reference evidence="3 4" key="1">
    <citation type="submission" date="2018-07" db="EMBL/GenBank/DDBJ databases">
        <title>Genomic Encyclopedia of Type Strains, Phase III (KMG-III): the genomes of soil and plant-associated and newly described type strains.</title>
        <authorList>
            <person name="Whitman W."/>
        </authorList>
    </citation>
    <scope>NUCLEOTIDE SEQUENCE [LARGE SCALE GENOMIC DNA]</scope>
    <source>
        <strain evidence="3 4">CECT 7506</strain>
    </source>
</reference>
<evidence type="ECO:0000256" key="2">
    <source>
        <dbReference type="ARBA" id="ARBA00023002"/>
    </source>
</evidence>
<dbReference type="EMBL" id="QPJD01000007">
    <property type="protein sequence ID" value="RCW48075.1"/>
    <property type="molecule type" value="Genomic_DNA"/>
</dbReference>
<protein>
    <submittedName>
        <fullName evidence="3">3-oxoacyl-[acyl-carrier protein] reductase</fullName>
    </submittedName>
</protein>
<keyword evidence="4" id="KW-1185">Reference proteome</keyword>